<evidence type="ECO:0000313" key="1">
    <source>
        <dbReference type="EMBL" id="CCX10687.1"/>
    </source>
</evidence>
<gene>
    <name evidence="1" type="ORF">PCON_10281</name>
</gene>
<dbReference type="eggNOG" id="ENOG502SUQR">
    <property type="taxonomic scope" value="Eukaryota"/>
</dbReference>
<accession>U4L2W3</accession>
<dbReference type="InterPro" id="IPR036047">
    <property type="entry name" value="F-box-like_dom_sf"/>
</dbReference>
<dbReference type="STRING" id="1076935.U4L2W3"/>
<dbReference type="OrthoDB" id="1259151at2759"/>
<dbReference type="SUPFAM" id="SSF81383">
    <property type="entry name" value="F-box domain"/>
    <property type="match status" value="1"/>
</dbReference>
<name>U4L2W3_PYROM</name>
<dbReference type="EMBL" id="HF935554">
    <property type="protein sequence ID" value="CCX10687.1"/>
    <property type="molecule type" value="Genomic_DNA"/>
</dbReference>
<dbReference type="Proteomes" id="UP000018144">
    <property type="component" value="Unassembled WGS sequence"/>
</dbReference>
<evidence type="ECO:0000313" key="2">
    <source>
        <dbReference type="Proteomes" id="UP000018144"/>
    </source>
</evidence>
<proteinExistence type="predicted"/>
<evidence type="ECO:0008006" key="3">
    <source>
        <dbReference type="Google" id="ProtNLM"/>
    </source>
</evidence>
<keyword evidence="2" id="KW-1185">Reference proteome</keyword>
<reference evidence="1 2" key="1">
    <citation type="journal article" date="2013" name="PLoS Genet.">
        <title>The genome and development-dependent transcriptomes of Pyronema confluens: a window into fungal evolution.</title>
        <authorList>
            <person name="Traeger S."/>
            <person name="Altegoer F."/>
            <person name="Freitag M."/>
            <person name="Gabaldon T."/>
            <person name="Kempken F."/>
            <person name="Kumar A."/>
            <person name="Marcet-Houben M."/>
            <person name="Poggeler S."/>
            <person name="Stajich J.E."/>
            <person name="Nowrousian M."/>
        </authorList>
    </citation>
    <scope>NUCLEOTIDE SEQUENCE [LARGE SCALE GENOMIC DNA]</scope>
    <source>
        <strain evidence="2">CBS 100304</strain>
        <tissue evidence="1">Vegetative mycelium</tissue>
    </source>
</reference>
<protein>
    <recommendedName>
        <fullName evidence="3">F-box domain-containing protein</fullName>
    </recommendedName>
</protein>
<organism evidence="1 2">
    <name type="scientific">Pyronema omphalodes (strain CBS 100304)</name>
    <name type="common">Pyronema confluens</name>
    <dbReference type="NCBI Taxonomy" id="1076935"/>
    <lineage>
        <taxon>Eukaryota</taxon>
        <taxon>Fungi</taxon>
        <taxon>Dikarya</taxon>
        <taxon>Ascomycota</taxon>
        <taxon>Pezizomycotina</taxon>
        <taxon>Pezizomycetes</taxon>
        <taxon>Pezizales</taxon>
        <taxon>Pyronemataceae</taxon>
        <taxon>Pyronema</taxon>
    </lineage>
</organism>
<sequence>MSVPEEVTPPPKPSKPSLSTLPYDVLHAIITHIPHASSLAALSATSRNLNTFVSTSGWQIFLQSKFPSLYPSYLPPTTDSAKNNEPAANKISWINHVQELTLLSRNYDRRGFLAHELEPEILLPTGRGKFARKQQWSALRGKGSQTIGFAPVVDAAEGILAVGGGHDILLRRRGNKVEEWWLYGDKNFAAGKDDVTALKLFRPSADGEQRALVGRANQSLTCVAMRTSRVTSGGFGQSRTEAVLETKPKCTVRDSTLLERGDESLVASVLGNDFVTLHRLPSVQAGEKIKKVPIAGELYFQGNEQQPWTASFLSETRLAIGMRGSHPAVVHTITPTGFTATPVRSFGAEECFDLKVASIKAIAPFPDLRGSPDLFLAGWSAGATLLHDLRTPSPYALLFASPSMAVPVYSLLPLGRERILVGEALHSLLKVFDIRMPGGRVYCTPGGSIPTPTDGPLDLPGAGQQPKKGWVPGWATHLQPARTNVAVHILAPQRWGQRGVRAQESPVYSLAAGSPGGGSVFAGLEGSVWELDFKGEGVHKKGGRECTMYEFEDRGYVKLWKQGAVEEIGEEGPRGLWGRLDGRWREMENERD</sequence>
<dbReference type="OMA" id="IDSYESW"/>
<dbReference type="AlphaFoldDB" id="U4L2W3"/>